<reference evidence="2" key="2">
    <citation type="submission" date="2017-05" db="UniProtKB">
        <authorList>
            <consortium name="EnsemblMetazoa"/>
        </authorList>
    </citation>
    <scope>IDENTIFICATION</scope>
</reference>
<keyword evidence="3" id="KW-1185">Reference proteome</keyword>
<dbReference type="AlphaFoldDB" id="A0A1X7VRX5"/>
<proteinExistence type="predicted"/>
<evidence type="ECO:0000313" key="2">
    <source>
        <dbReference type="EnsemblMetazoa" id="Aqu2.1.42629_001"/>
    </source>
</evidence>
<feature type="signal peptide" evidence="1">
    <location>
        <begin position="1"/>
        <end position="19"/>
    </location>
</feature>
<dbReference type="EnsemblMetazoa" id="Aqu2.1.42629_001">
    <property type="protein sequence ID" value="Aqu2.1.42629_001"/>
    <property type="gene ID" value="Aqu2.1.42629"/>
</dbReference>
<name>A0A1X7VRX5_AMPQE</name>
<keyword evidence="1" id="KW-0732">Signal</keyword>
<evidence type="ECO:0000313" key="3">
    <source>
        <dbReference type="Proteomes" id="UP000007879"/>
    </source>
</evidence>
<dbReference type="InParanoid" id="A0A1X7VRX5"/>
<accession>A0A1X7VRX5</accession>
<reference evidence="3" key="1">
    <citation type="journal article" date="2010" name="Nature">
        <title>The Amphimedon queenslandica genome and the evolution of animal complexity.</title>
        <authorList>
            <person name="Srivastava M."/>
            <person name="Simakov O."/>
            <person name="Chapman J."/>
            <person name="Fahey B."/>
            <person name="Gauthier M.E."/>
            <person name="Mitros T."/>
            <person name="Richards G.S."/>
            <person name="Conaco C."/>
            <person name="Dacre M."/>
            <person name="Hellsten U."/>
            <person name="Larroux C."/>
            <person name="Putnam N.H."/>
            <person name="Stanke M."/>
            <person name="Adamska M."/>
            <person name="Darling A."/>
            <person name="Degnan S.M."/>
            <person name="Oakley T.H."/>
            <person name="Plachetzki D.C."/>
            <person name="Zhai Y."/>
            <person name="Adamski M."/>
            <person name="Calcino A."/>
            <person name="Cummins S.F."/>
            <person name="Goodstein D.M."/>
            <person name="Harris C."/>
            <person name="Jackson D.J."/>
            <person name="Leys S.P."/>
            <person name="Shu S."/>
            <person name="Woodcroft B.J."/>
            <person name="Vervoort M."/>
            <person name="Kosik K.S."/>
            <person name="Manning G."/>
            <person name="Degnan B.M."/>
            <person name="Rokhsar D.S."/>
        </authorList>
    </citation>
    <scope>NUCLEOTIDE SEQUENCE [LARGE SCALE GENOMIC DNA]</scope>
</reference>
<feature type="chain" id="PRO_5012078424" evidence="1">
    <location>
        <begin position="20"/>
        <end position="208"/>
    </location>
</feature>
<gene>
    <name evidence="2" type="primary">100632860</name>
</gene>
<organism evidence="2">
    <name type="scientific">Amphimedon queenslandica</name>
    <name type="common">Sponge</name>
    <dbReference type="NCBI Taxonomy" id="400682"/>
    <lineage>
        <taxon>Eukaryota</taxon>
        <taxon>Metazoa</taxon>
        <taxon>Porifera</taxon>
        <taxon>Demospongiae</taxon>
        <taxon>Heteroscleromorpha</taxon>
        <taxon>Haplosclerida</taxon>
        <taxon>Niphatidae</taxon>
        <taxon>Amphimedon</taxon>
    </lineage>
</organism>
<sequence>MKTNLLLLVFATVTLCVYGQPAPPVISESFTTHFRAETKKSKTVESIYYVGEVYSDFAEKKYKGLVTTVQQDKLKKHDWTLDLYKTKETYSFEWEGEDPTPTGPCRKQTNSGVMEAVWAWTRTTKYNETITYDNHHIDIFTTFDNETEIAIGVDREKKNIPYFTSQRLGDFYVIYYYHEFDPTAPPAHTFTVPGECDRKAPKTPFIKH</sequence>
<dbReference type="EnsemblMetazoa" id="XM_019999850.1">
    <property type="protein sequence ID" value="XP_019855409.1"/>
    <property type="gene ID" value="LOC100632860"/>
</dbReference>
<evidence type="ECO:0000256" key="1">
    <source>
        <dbReference type="SAM" id="SignalP"/>
    </source>
</evidence>
<protein>
    <submittedName>
        <fullName evidence="2">Uncharacterized protein</fullName>
    </submittedName>
</protein>
<dbReference type="Proteomes" id="UP000007879">
    <property type="component" value="Unassembled WGS sequence"/>
</dbReference>